<dbReference type="GO" id="GO:0005654">
    <property type="term" value="C:nucleoplasm"/>
    <property type="evidence" value="ECO:0007669"/>
    <property type="project" value="UniProtKB-ARBA"/>
</dbReference>
<evidence type="ECO:0000256" key="1">
    <source>
        <dbReference type="ARBA" id="ARBA00004123"/>
    </source>
</evidence>
<keyword evidence="3" id="KW-0805">Transcription regulation</keyword>
<dbReference type="InterPro" id="IPR013907">
    <property type="entry name" value="Sds3"/>
</dbReference>
<comment type="caution">
    <text evidence="7">The sequence shown here is derived from an EMBL/GenBank/DDBJ whole genome shotgun (WGS) entry which is preliminary data.</text>
</comment>
<proteinExistence type="predicted"/>
<feature type="compositionally biased region" description="Polar residues" evidence="6">
    <location>
        <begin position="476"/>
        <end position="492"/>
    </location>
</feature>
<feature type="compositionally biased region" description="Basic residues" evidence="6">
    <location>
        <begin position="418"/>
        <end position="442"/>
    </location>
</feature>
<dbReference type="EMBL" id="MCFI01000010">
    <property type="protein sequence ID" value="ORY81987.1"/>
    <property type="molecule type" value="Genomic_DNA"/>
</dbReference>
<dbReference type="OrthoDB" id="20886at2759"/>
<dbReference type="RefSeq" id="XP_040725121.1">
    <property type="nucleotide sequence ID" value="XM_040870539.1"/>
</dbReference>
<dbReference type="Gene3D" id="1.20.5.1500">
    <property type="match status" value="1"/>
</dbReference>
<feature type="compositionally biased region" description="Acidic residues" evidence="6">
    <location>
        <begin position="151"/>
        <end position="161"/>
    </location>
</feature>
<organism evidence="7 8">
    <name type="scientific">Protomyces lactucae-debilis</name>
    <dbReference type="NCBI Taxonomy" id="2754530"/>
    <lineage>
        <taxon>Eukaryota</taxon>
        <taxon>Fungi</taxon>
        <taxon>Dikarya</taxon>
        <taxon>Ascomycota</taxon>
        <taxon>Taphrinomycotina</taxon>
        <taxon>Taphrinomycetes</taxon>
        <taxon>Taphrinales</taxon>
        <taxon>Protomycetaceae</taxon>
        <taxon>Protomyces</taxon>
    </lineage>
</organism>
<name>A0A1Y2FEE7_PROLT</name>
<evidence type="ECO:0000256" key="5">
    <source>
        <dbReference type="ARBA" id="ARBA00023242"/>
    </source>
</evidence>
<feature type="region of interest" description="Disordered" evidence="6">
    <location>
        <begin position="405"/>
        <end position="510"/>
    </location>
</feature>
<evidence type="ECO:0000256" key="3">
    <source>
        <dbReference type="ARBA" id="ARBA00023015"/>
    </source>
</evidence>
<feature type="region of interest" description="Disordered" evidence="6">
    <location>
        <begin position="1"/>
        <end position="222"/>
    </location>
</feature>
<keyword evidence="4" id="KW-0804">Transcription</keyword>
<gene>
    <name evidence="7" type="ORF">BCR37DRAFT_387473</name>
</gene>
<keyword evidence="2" id="KW-0678">Repressor</keyword>
<feature type="compositionally biased region" description="Acidic residues" evidence="6">
    <location>
        <begin position="37"/>
        <end position="51"/>
    </location>
</feature>
<sequence>MEEAPAAASPSRGTLFSDDGKSLTPESQASTQHLDEHDDELEEEEEEEDEASGQGSVAEDEDVQENDSVMQDVEIPDDLDNLSASEHDHQDSEAGSDADVEEVEEPSPQVEPVADMAIDVADSRKRKRSAEVSPGPMNMKRLGGITRYDEVLSDDDNENDTANEIKDILLGKVTSPDAEDMEGDVDAEVEPEEAEEEADVEVEPEAEQEGDADSEAAERVRHRQDAMAALRDIEQDFASLRQKLYNERLRQVEAEIALAESGDHPILQEKANQNAARHTTRLQRAKVLVVSRRKEIEVEYQAKKWMAHSQYAQDRQKLRAGLLSKTSAEWFQIHREKRVMDMAVPEYGYVVPERKATQLKHRRDHNAEVAILASVKKYIGFPCAPEVSQAAAKEVESDLAEMGIQKKSQHVSMSQHLGQHHHHHHHAPKPTHHHHHHHHTHTSVHPSRNASPQVHSSTFDFNKAKEPFPFAMRPPQTETAKPRTSSINSLLSSDKEPRLPALGGGRQEDSNKHYANYWQEPAKGPPAYQFGKPFEPALGQSQPQSVPPSMPQHTILAHPQAPKASLPGQMYGHGYQHQAYQPQLPTFSQQAFGPQPPPGFKRLSTP</sequence>
<dbReference type="GO" id="GO:0010468">
    <property type="term" value="P:regulation of gene expression"/>
    <property type="evidence" value="ECO:0007669"/>
    <property type="project" value="UniProtKB-ARBA"/>
</dbReference>
<dbReference type="SMART" id="SM01401">
    <property type="entry name" value="Sds3"/>
    <property type="match status" value="1"/>
</dbReference>
<feature type="compositionally biased region" description="Acidic residues" evidence="6">
    <location>
        <begin position="94"/>
        <end position="105"/>
    </location>
</feature>
<feature type="region of interest" description="Disordered" evidence="6">
    <location>
        <begin position="562"/>
        <end position="606"/>
    </location>
</feature>
<dbReference type="OMA" id="VETKISW"/>
<dbReference type="STRING" id="56484.A0A1Y2FEE7"/>
<evidence type="ECO:0000313" key="8">
    <source>
        <dbReference type="Proteomes" id="UP000193685"/>
    </source>
</evidence>
<dbReference type="GeneID" id="63787138"/>
<feature type="compositionally biased region" description="Acidic residues" evidence="6">
    <location>
        <begin position="177"/>
        <end position="215"/>
    </location>
</feature>
<evidence type="ECO:0000313" key="7">
    <source>
        <dbReference type="EMBL" id="ORY81987.1"/>
    </source>
</evidence>
<dbReference type="AlphaFoldDB" id="A0A1Y2FEE7"/>
<feature type="compositionally biased region" description="Polar residues" evidence="6">
    <location>
        <begin position="578"/>
        <end position="588"/>
    </location>
</feature>
<keyword evidence="5" id="KW-0539">Nucleus</keyword>
<dbReference type="Proteomes" id="UP000193685">
    <property type="component" value="Unassembled WGS sequence"/>
</dbReference>
<dbReference type="Pfam" id="PF08598">
    <property type="entry name" value="Sds3"/>
    <property type="match status" value="1"/>
</dbReference>
<evidence type="ECO:0000256" key="2">
    <source>
        <dbReference type="ARBA" id="ARBA00022491"/>
    </source>
</evidence>
<feature type="compositionally biased region" description="Polar residues" evidence="6">
    <location>
        <begin position="448"/>
        <end position="460"/>
    </location>
</feature>
<reference evidence="7 8" key="1">
    <citation type="submission" date="2016-07" db="EMBL/GenBank/DDBJ databases">
        <title>Pervasive Adenine N6-methylation of Active Genes in Fungi.</title>
        <authorList>
            <consortium name="DOE Joint Genome Institute"/>
            <person name="Mondo S.J."/>
            <person name="Dannebaum R.O."/>
            <person name="Kuo R.C."/>
            <person name="Labutti K."/>
            <person name="Haridas S."/>
            <person name="Kuo A."/>
            <person name="Salamov A."/>
            <person name="Ahrendt S.R."/>
            <person name="Lipzen A."/>
            <person name="Sullivan W."/>
            <person name="Andreopoulos W.B."/>
            <person name="Clum A."/>
            <person name="Lindquist E."/>
            <person name="Daum C."/>
            <person name="Ramamoorthy G.K."/>
            <person name="Gryganskyi A."/>
            <person name="Culley D."/>
            <person name="Magnuson J.K."/>
            <person name="James T.Y."/>
            <person name="O'Malley M.A."/>
            <person name="Stajich J.E."/>
            <person name="Spatafora J.W."/>
            <person name="Visel A."/>
            <person name="Grigoriev I.V."/>
        </authorList>
    </citation>
    <scope>NUCLEOTIDE SEQUENCE [LARGE SCALE GENOMIC DNA]</scope>
    <source>
        <strain evidence="7 8">12-1054</strain>
    </source>
</reference>
<evidence type="ECO:0000256" key="6">
    <source>
        <dbReference type="SAM" id="MobiDB-lite"/>
    </source>
</evidence>
<accession>A0A1Y2FEE7</accession>
<dbReference type="PANTHER" id="PTHR21964">
    <property type="entry name" value="BREAST CANCER METASTASIS-SUPPRESSOR 1"/>
    <property type="match status" value="1"/>
</dbReference>
<protein>
    <submittedName>
        <fullName evidence="7">Sds3-like-domain-containing protein</fullName>
    </submittedName>
</protein>
<comment type="subcellular location">
    <subcellularLocation>
        <location evidence="1">Nucleus</location>
    </subcellularLocation>
</comment>
<keyword evidence="8" id="KW-1185">Reference proteome</keyword>
<evidence type="ECO:0000256" key="4">
    <source>
        <dbReference type="ARBA" id="ARBA00023163"/>
    </source>
</evidence>